<keyword evidence="7" id="KW-0255">Endonuclease</keyword>
<accession>A0ABY6L4G8</accession>
<evidence type="ECO:0000259" key="18">
    <source>
        <dbReference type="PROSITE" id="PS50994"/>
    </source>
</evidence>
<protein>
    <recommendedName>
        <fullName evidence="21">G-protein coupled receptors family 1 profile domain-containing protein</fullName>
    </recommendedName>
</protein>
<dbReference type="Gene3D" id="1.20.1070.10">
    <property type="entry name" value="Rhodopsin 7-helix transmembrane proteins"/>
    <property type="match status" value="1"/>
</dbReference>
<dbReference type="SUPFAM" id="SSF81321">
    <property type="entry name" value="Family A G protein-coupled receptor-like"/>
    <property type="match status" value="1"/>
</dbReference>
<comment type="subcellular location">
    <subcellularLocation>
        <location evidence="1">Membrane</location>
        <topology evidence="1">Multi-pass membrane protein</topology>
    </subcellularLocation>
</comment>
<evidence type="ECO:0000259" key="17">
    <source>
        <dbReference type="PROSITE" id="PS50262"/>
    </source>
</evidence>
<evidence type="ECO:0000256" key="13">
    <source>
        <dbReference type="ARBA" id="ARBA00023170"/>
    </source>
</evidence>
<keyword evidence="10 16" id="KW-1133">Transmembrane helix</keyword>
<keyword evidence="5" id="KW-0548">Nucleotidyltransferase</keyword>
<feature type="transmembrane region" description="Helical" evidence="16">
    <location>
        <begin position="1201"/>
        <end position="1221"/>
    </location>
</feature>
<evidence type="ECO:0000256" key="5">
    <source>
        <dbReference type="ARBA" id="ARBA00022695"/>
    </source>
</evidence>
<evidence type="ECO:0000256" key="7">
    <source>
        <dbReference type="ARBA" id="ARBA00022759"/>
    </source>
</evidence>
<evidence type="ECO:0000256" key="6">
    <source>
        <dbReference type="ARBA" id="ARBA00022722"/>
    </source>
</evidence>
<evidence type="ECO:0000256" key="15">
    <source>
        <dbReference type="RuleBase" id="RU000688"/>
    </source>
</evidence>
<evidence type="ECO:0000256" key="12">
    <source>
        <dbReference type="ARBA" id="ARBA00023136"/>
    </source>
</evidence>
<evidence type="ECO:0000256" key="1">
    <source>
        <dbReference type="ARBA" id="ARBA00004141"/>
    </source>
</evidence>
<evidence type="ECO:0000256" key="8">
    <source>
        <dbReference type="ARBA" id="ARBA00022801"/>
    </source>
</evidence>
<sequence>MLHTTLVPIDLESSGEFIFIRYHDFCNMGGERLTLQVEQTIWTLSKEGNSYSVIVKKLKAEGLDVGKATICRVVNGIGKKREAESNGQKFQVDRPRPVRTPATVSKVKRLATTENPPSQRQLSRMCGTSLKTINNIIHKDLELDTRRKGKVHKLTPFHMKNRATNARKLYEEHLAGSRSEYTATLDEAWMYVTYCNGIRKICYIKRGNQVPDNWVHQCSETFPKGFMVVGVMTGRGVLPLIKVPSKVKVNSEFYIECVLKPVIEQLKDLYPGEMDKVFLHHDKASSHTSNKTQQFLQEMKDTLGLNFIRNSDIPVKSPDASPLDFYGFENVRDSSSLDDVINLLGEEIFHTCLNTIPSRPRSDKYLKSISWWKSDLNPLKRATQKAQRAFIKARGVVKGVLEVFYKRLKARYRRARRLAKKEAWRAACSRCEISPWGGIYSFIKGNFKRKPLSALPVGSGFTESPRDTLNHVLDYYFGRVPPDTMLEHKDLSKVIASSSDDDPLFTDNELLLTADKHVVEVCAKVRGMLPRLTAAANLNFGFGYRALRTLYLQVVVPAIAYASAAEALGLVKALENATTLPNHLTLGFFLDNLSVVKSVLNSKTGLSLKEVGIILIRAKFERLTILNDRLILIDDKIKEILLDDPRSTEAQINDEMELCETYSLQVGIVAQKVKEYESKLAAPCDDKMSQSSTSDVKRQIKLPKFELKKYTGPKRSKMVRVLLDSGSQKSYIRRSLAKELDLPKLDNVDEGKAFKMEALEETIICGNISPVETGPRQWELDKKGITLTKVDNNKTEIDILIGGYYYGQLLTGKIEQLAGGLTAIQTVLGWTLIGNTSSERPETSAQMVITLLTTQQRVASLWELETIGIRDPTEVISEKEKNVLMQEKFHEKICRGHDGRYPVSLPWEEGIGTIPNNLEIAEKVLTRSTQRDSLGKGQISHLKTKDRLFMGRPFEVTGVHLMGPLYLKNGQKIWITLFTCAVYRAVHLELVEGLDATNFIMAMERFIHRRGRPVKIYSDNGTNFKRTNRLFTNLNWDKIARYSCDKQIRWIFIPPSAPWWGGWWERIITIQNWVVFQNIDFTDGYVTTALLAVICLVGLVGNAVVVLSVVRHSNLHTSPNIYILGMALGDLLVLIEAMPFLLPVYLLANYPFSNLVCKITNFFHEFSIGITVFSLVALSFNRYQAIAHPMRHQRHGYPRTLIINIVIWILSTIIAIPNAIFSHVLTRVFSPHHYAIACVIYRGEYPDWTTRLMILIWFLFFYAIPLIIIAICNIFLAIRLNKPSLPVTNISQQESIRTRIKISKIVIIMVIIFAFTMLPKQIQVMWFYFHPTSMEDFDDYWNAFKIFGSLLSYANSSLNPIILYFTSGVFKSYFKKYLCCDKTISSSNSLRLSYRTSSTKV</sequence>
<organism evidence="19 20">
    <name type="scientific">Cordylochernes scorpioides</name>
    <dbReference type="NCBI Taxonomy" id="51811"/>
    <lineage>
        <taxon>Eukaryota</taxon>
        <taxon>Metazoa</taxon>
        <taxon>Ecdysozoa</taxon>
        <taxon>Arthropoda</taxon>
        <taxon>Chelicerata</taxon>
        <taxon>Arachnida</taxon>
        <taxon>Pseudoscorpiones</taxon>
        <taxon>Cheliferoidea</taxon>
        <taxon>Chernetidae</taxon>
        <taxon>Cordylochernes</taxon>
    </lineage>
</organism>
<feature type="transmembrane region" description="Helical" evidence="16">
    <location>
        <begin position="1121"/>
        <end position="1142"/>
    </location>
</feature>
<evidence type="ECO:0000256" key="9">
    <source>
        <dbReference type="ARBA" id="ARBA00022918"/>
    </source>
</evidence>
<evidence type="ECO:0000256" key="3">
    <source>
        <dbReference type="ARBA" id="ARBA00022679"/>
    </source>
</evidence>
<dbReference type="InterPro" id="IPR017452">
    <property type="entry name" value="GPCR_Rhodpsn_7TM"/>
</dbReference>
<keyword evidence="3" id="KW-0808">Transferase</keyword>
<feature type="transmembrane region" description="Helical" evidence="16">
    <location>
        <begin position="1162"/>
        <end position="1180"/>
    </location>
</feature>
<dbReference type="EMBL" id="CP092875">
    <property type="protein sequence ID" value="UYV76034.1"/>
    <property type="molecule type" value="Genomic_DNA"/>
</dbReference>
<keyword evidence="6" id="KW-0540">Nuclease</keyword>
<keyword evidence="12 16" id="KW-0472">Membrane</keyword>
<evidence type="ECO:0000313" key="20">
    <source>
        <dbReference type="Proteomes" id="UP001235939"/>
    </source>
</evidence>
<dbReference type="Proteomes" id="UP001235939">
    <property type="component" value="Chromosome 13"/>
</dbReference>
<comment type="similarity">
    <text evidence="2 15">Belongs to the G-protein coupled receptor 1 family.</text>
</comment>
<feature type="transmembrane region" description="Helical" evidence="16">
    <location>
        <begin position="1305"/>
        <end position="1326"/>
    </location>
</feature>
<dbReference type="PANTHER" id="PTHR45695">
    <property type="entry name" value="LEUCOKININ RECEPTOR-RELATED"/>
    <property type="match status" value="1"/>
</dbReference>
<dbReference type="PROSITE" id="PS50262">
    <property type="entry name" value="G_PROTEIN_RECEP_F1_2"/>
    <property type="match status" value="1"/>
</dbReference>
<evidence type="ECO:0008006" key="21">
    <source>
        <dbReference type="Google" id="ProtNLM"/>
    </source>
</evidence>
<dbReference type="PROSITE" id="PS00141">
    <property type="entry name" value="ASP_PROTEASE"/>
    <property type="match status" value="1"/>
</dbReference>
<evidence type="ECO:0000256" key="2">
    <source>
        <dbReference type="ARBA" id="ARBA00010663"/>
    </source>
</evidence>
<keyword evidence="11 15" id="KW-0297">G-protein coupled receptor</keyword>
<feature type="domain" description="G-protein coupled receptors family 1 profile" evidence="17">
    <location>
        <begin position="1101"/>
        <end position="1363"/>
    </location>
</feature>
<gene>
    <name evidence="19" type="ORF">LAZ67_13002233</name>
</gene>
<proteinExistence type="inferred from homology"/>
<dbReference type="InterPro" id="IPR001969">
    <property type="entry name" value="Aspartic_peptidase_AS"/>
</dbReference>
<evidence type="ECO:0000313" key="19">
    <source>
        <dbReference type="EMBL" id="UYV76034.1"/>
    </source>
</evidence>
<dbReference type="Gene3D" id="3.30.420.10">
    <property type="entry name" value="Ribonuclease H-like superfamily/Ribonuclease H"/>
    <property type="match status" value="2"/>
</dbReference>
<feature type="transmembrane region" description="Helical" evidence="16">
    <location>
        <begin position="1085"/>
        <end position="1109"/>
    </location>
</feature>
<reference evidence="19 20" key="1">
    <citation type="submission" date="2022-01" db="EMBL/GenBank/DDBJ databases">
        <title>A chromosomal length assembly of Cordylochernes scorpioides.</title>
        <authorList>
            <person name="Zeh D."/>
            <person name="Zeh J."/>
        </authorList>
    </citation>
    <scope>NUCLEOTIDE SEQUENCE [LARGE SCALE GENOMIC DNA]</scope>
    <source>
        <strain evidence="19">IN4F17</strain>
        <tissue evidence="19">Whole Body</tissue>
    </source>
</reference>
<evidence type="ECO:0000256" key="10">
    <source>
        <dbReference type="ARBA" id="ARBA00022989"/>
    </source>
</evidence>
<feature type="domain" description="Integrase catalytic" evidence="18">
    <location>
        <begin position="949"/>
        <end position="1127"/>
    </location>
</feature>
<dbReference type="Pfam" id="PF00001">
    <property type="entry name" value="7tm_1"/>
    <property type="match status" value="1"/>
</dbReference>
<evidence type="ECO:0000256" key="16">
    <source>
        <dbReference type="SAM" id="Phobius"/>
    </source>
</evidence>
<dbReference type="PROSITE" id="PS00237">
    <property type="entry name" value="G_PROTEIN_RECEP_F1_1"/>
    <property type="match status" value="1"/>
</dbReference>
<dbReference type="InterPro" id="IPR000276">
    <property type="entry name" value="GPCR_Rhodpsn"/>
</dbReference>
<keyword evidence="9" id="KW-0695">RNA-directed DNA polymerase</keyword>
<evidence type="ECO:0000256" key="4">
    <source>
        <dbReference type="ARBA" id="ARBA00022692"/>
    </source>
</evidence>
<keyword evidence="4 15" id="KW-0812">Transmembrane</keyword>
<feature type="transmembrane region" description="Helical" evidence="16">
    <location>
        <begin position="1254"/>
        <end position="1276"/>
    </location>
</feature>
<dbReference type="PANTHER" id="PTHR45695:SF26">
    <property type="entry name" value="NEUROPEPTIDE CCHAMIDE-1 RECEPTOR"/>
    <property type="match status" value="1"/>
</dbReference>
<dbReference type="InterPro" id="IPR001584">
    <property type="entry name" value="Integrase_cat-core"/>
</dbReference>
<dbReference type="InterPro" id="IPR012337">
    <property type="entry name" value="RNaseH-like_sf"/>
</dbReference>
<dbReference type="PRINTS" id="PR00237">
    <property type="entry name" value="GPCRRHODOPSN"/>
</dbReference>
<name>A0ABY6L4G8_9ARAC</name>
<evidence type="ECO:0000256" key="11">
    <source>
        <dbReference type="ARBA" id="ARBA00023040"/>
    </source>
</evidence>
<dbReference type="SUPFAM" id="SSF53098">
    <property type="entry name" value="Ribonuclease H-like"/>
    <property type="match status" value="1"/>
</dbReference>
<keyword evidence="14 15" id="KW-0807">Transducer</keyword>
<keyword evidence="13 15" id="KW-0675">Receptor</keyword>
<feature type="transmembrane region" description="Helical" evidence="16">
    <location>
        <begin position="1346"/>
        <end position="1366"/>
    </location>
</feature>
<dbReference type="InterPro" id="IPR036397">
    <property type="entry name" value="RNaseH_sf"/>
</dbReference>
<keyword evidence="20" id="KW-1185">Reference proteome</keyword>
<keyword evidence="8" id="KW-0378">Hydrolase</keyword>
<evidence type="ECO:0000256" key="14">
    <source>
        <dbReference type="ARBA" id="ARBA00023224"/>
    </source>
</evidence>
<dbReference type="PROSITE" id="PS50994">
    <property type="entry name" value="INTEGRASE"/>
    <property type="match status" value="1"/>
</dbReference>